<dbReference type="Proteomes" id="UP000315385">
    <property type="component" value="Unassembled WGS sequence"/>
</dbReference>
<organism evidence="2 3">
    <name type="scientific">Halonotius roseus</name>
    <dbReference type="NCBI Taxonomy" id="2511997"/>
    <lineage>
        <taxon>Archaea</taxon>
        <taxon>Methanobacteriati</taxon>
        <taxon>Methanobacteriota</taxon>
        <taxon>Stenosarchaea group</taxon>
        <taxon>Halobacteria</taxon>
        <taxon>Halobacteriales</taxon>
        <taxon>Haloferacaceae</taxon>
        <taxon>Halonotius</taxon>
    </lineage>
</organism>
<dbReference type="InterPro" id="IPR055811">
    <property type="entry name" value="DUF7387"/>
</dbReference>
<feature type="region of interest" description="Disordered" evidence="1">
    <location>
        <begin position="1"/>
        <end position="24"/>
    </location>
</feature>
<dbReference type="EMBL" id="SESI01000001">
    <property type="protein sequence ID" value="TQQ82108.1"/>
    <property type="molecule type" value="Genomic_DNA"/>
</dbReference>
<name>A0A544QRQ8_9EURY</name>
<evidence type="ECO:0000313" key="2">
    <source>
        <dbReference type="EMBL" id="TQQ82108.1"/>
    </source>
</evidence>
<dbReference type="AlphaFoldDB" id="A0A544QRQ8"/>
<evidence type="ECO:0008006" key="4">
    <source>
        <dbReference type="Google" id="ProtNLM"/>
    </source>
</evidence>
<dbReference type="Pfam" id="PF24113">
    <property type="entry name" value="DUF7387"/>
    <property type="match status" value="1"/>
</dbReference>
<protein>
    <recommendedName>
        <fullName evidence="4">Type II toxin-antitoxin system HicB family antitoxin</fullName>
    </recommendedName>
</protein>
<feature type="compositionally biased region" description="Basic and acidic residues" evidence="1">
    <location>
        <begin position="1"/>
        <end position="10"/>
    </location>
</feature>
<keyword evidence="3" id="KW-1185">Reference proteome</keyword>
<proteinExistence type="predicted"/>
<evidence type="ECO:0000313" key="3">
    <source>
        <dbReference type="Proteomes" id="UP000315385"/>
    </source>
</evidence>
<dbReference type="RefSeq" id="WP_142442760.1">
    <property type="nucleotide sequence ID" value="NZ_SESI01000001.1"/>
</dbReference>
<dbReference type="OrthoDB" id="201961at2157"/>
<accession>A0A544QRQ8</accession>
<reference evidence="2 3" key="1">
    <citation type="submission" date="2019-02" db="EMBL/GenBank/DDBJ databases">
        <title>Halonotius sp. a new haloqrchaeon isolated from saline water.</title>
        <authorList>
            <person name="Duran-Viseras A."/>
            <person name="Sanchez-Porro C."/>
            <person name="Ventosa A."/>
        </authorList>
    </citation>
    <scope>NUCLEOTIDE SEQUENCE [LARGE SCALE GENOMIC DNA]</scope>
    <source>
        <strain evidence="2 3">F9-27</strain>
    </source>
</reference>
<evidence type="ECO:0000256" key="1">
    <source>
        <dbReference type="SAM" id="MobiDB-lite"/>
    </source>
</evidence>
<comment type="caution">
    <text evidence="2">The sequence shown here is derived from an EMBL/GenBank/DDBJ whole genome shotgun (WGS) entry which is preliminary data.</text>
</comment>
<sequence>MDSATKDGSEKSGGVEFIHESDGSITARDIETGLARGGDTRAEALSQLADVLALENGEGERIDDEEAFLEELGIDPDEVAAAREDHDGIPEFMQ</sequence>
<gene>
    <name evidence="2" type="ORF">EWF95_03980</name>
</gene>